<dbReference type="EMBL" id="CP012023">
    <property type="protein sequence ID" value="ALI54442.1"/>
    <property type="molecule type" value="Genomic_DNA"/>
</dbReference>
<dbReference type="SMART" id="SM00283">
    <property type="entry name" value="MA"/>
    <property type="match status" value="1"/>
</dbReference>
<dbReference type="PROSITE" id="PS50111">
    <property type="entry name" value="CHEMOTAXIS_TRANSDUC_2"/>
    <property type="match status" value="1"/>
</dbReference>
<keyword evidence="3" id="KW-1185">Reference proteome</keyword>
<reference evidence="2 3" key="1">
    <citation type="submission" date="2015-05" db="EMBL/GenBank/DDBJ databases">
        <authorList>
            <person name="Wang D.B."/>
            <person name="Wang M."/>
        </authorList>
    </citation>
    <scope>NUCLEOTIDE SEQUENCE [LARGE SCALE GENOMIC DNA]</scope>
    <source>
        <strain evidence="2 3">IMCC 12053</strain>
    </source>
</reference>
<keyword evidence="1" id="KW-0807">Transducer</keyword>
<dbReference type="KEGG" id="cmar:IMCC12053_493"/>
<dbReference type="InterPro" id="IPR004089">
    <property type="entry name" value="MCPsignal_dom"/>
</dbReference>
<organism evidence="2 3">
    <name type="scientific">Celeribacter marinus</name>
    <dbReference type="NCBI Taxonomy" id="1397108"/>
    <lineage>
        <taxon>Bacteria</taxon>
        <taxon>Pseudomonadati</taxon>
        <taxon>Pseudomonadota</taxon>
        <taxon>Alphaproteobacteria</taxon>
        <taxon>Rhodobacterales</taxon>
        <taxon>Roseobacteraceae</taxon>
        <taxon>Celeribacter</taxon>
    </lineage>
</organism>
<evidence type="ECO:0000313" key="2">
    <source>
        <dbReference type="EMBL" id="ALI54442.1"/>
    </source>
</evidence>
<protein>
    <submittedName>
        <fullName evidence="2">Methyl-accepting chemotaxis protein</fullName>
    </submittedName>
</protein>
<dbReference type="PANTHER" id="PTHR32089">
    <property type="entry name" value="METHYL-ACCEPTING CHEMOTAXIS PROTEIN MCPB"/>
    <property type="match status" value="1"/>
</dbReference>
<dbReference type="OrthoDB" id="2489132at2"/>
<gene>
    <name evidence="2" type="ORF">IMCC12053_493</name>
</gene>
<dbReference type="PATRIC" id="fig|1397108.4.peg.509"/>
<dbReference type="RefSeq" id="WP_062215397.1">
    <property type="nucleotide sequence ID" value="NZ_CP012023.1"/>
</dbReference>
<dbReference type="Gene3D" id="1.10.287.950">
    <property type="entry name" value="Methyl-accepting chemotaxis protein"/>
    <property type="match status" value="1"/>
</dbReference>
<dbReference type="Pfam" id="PF00015">
    <property type="entry name" value="MCPsignal"/>
    <property type="match status" value="1"/>
</dbReference>
<dbReference type="STRING" id="1397108.IMCC12053_493"/>
<dbReference type="GO" id="GO:0007165">
    <property type="term" value="P:signal transduction"/>
    <property type="evidence" value="ECO:0007669"/>
    <property type="project" value="UniProtKB-KW"/>
</dbReference>
<dbReference type="SUPFAM" id="SSF58104">
    <property type="entry name" value="Methyl-accepting chemotaxis protein (MCP) signaling domain"/>
    <property type="match status" value="1"/>
</dbReference>
<accession>A0A0N9ZCL1</accession>
<evidence type="ECO:0000256" key="1">
    <source>
        <dbReference type="ARBA" id="ARBA00023224"/>
    </source>
</evidence>
<dbReference type="GO" id="GO:0016020">
    <property type="term" value="C:membrane"/>
    <property type="evidence" value="ECO:0007669"/>
    <property type="project" value="InterPro"/>
</dbReference>
<dbReference type="Proteomes" id="UP000064920">
    <property type="component" value="Chromosome"/>
</dbReference>
<name>A0A0N9ZCL1_9RHOB</name>
<dbReference type="AlphaFoldDB" id="A0A0N9ZCL1"/>
<evidence type="ECO:0000313" key="3">
    <source>
        <dbReference type="Proteomes" id="UP000064920"/>
    </source>
</evidence>
<sequence>MIPNPNFEDATIADPKLTELANHAGRLGYEIVDVAGFLDAVDAQSSSQIMVLKQVESSAAGVMTANAAVRHALETVTDVTENTLTKVEGSVDFVRENGKRSNTVASWVKALSEKMQQVAASLTAVETDNKNIADIARQVNILAINAKIEAARAGDYGRGFGVVAEAINELSHKTATAAAGIEDNIHALSGWVDKLRSEASGVSSDADIVLGGSEQTDRALTEIADGVRQTSDATRTMAFEAEKVREAVAEFQPAFASIGKSAEKTASGIHEAHSRVNKLIDTSETIYRTSVDLGGASEDLVFIERVKAAAGQISEIFRNGIAEGRITKHDLFNRTYTPMGGTNPQQFRARFTDFTDAVLPAIQEPMLSFSDKVVFCAAIDPNGYLPTHNKKFAHPQGKDPAWNAANSRNRRMFDDRVGLKAGRNTEPFLLQVYRRDMGAGQFTMMKDLSAPIIVDGAHWGGLRVAYTF</sequence>
<dbReference type="PANTHER" id="PTHR32089:SF114">
    <property type="entry name" value="METHYL-ACCEPTING CHEMOTAXIS PROTEIN MCPB"/>
    <property type="match status" value="1"/>
</dbReference>
<proteinExistence type="predicted"/>